<accession>A0A5R9KFF6</accession>
<protein>
    <submittedName>
        <fullName evidence="3">Glycosyltransferase family 4 protein</fullName>
    </submittedName>
</protein>
<dbReference type="Pfam" id="PF13439">
    <property type="entry name" value="Glyco_transf_4"/>
    <property type="match status" value="1"/>
</dbReference>
<dbReference type="InterPro" id="IPR028098">
    <property type="entry name" value="Glyco_trans_4-like_N"/>
</dbReference>
<evidence type="ECO:0000313" key="4">
    <source>
        <dbReference type="Proteomes" id="UP000309788"/>
    </source>
</evidence>
<dbReference type="Proteomes" id="UP000309788">
    <property type="component" value="Unassembled WGS sequence"/>
</dbReference>
<comment type="caution">
    <text evidence="3">The sequence shown here is derived from an EMBL/GenBank/DDBJ whole genome shotgun (WGS) entry which is preliminary data.</text>
</comment>
<evidence type="ECO:0000259" key="2">
    <source>
        <dbReference type="Pfam" id="PF13439"/>
    </source>
</evidence>
<feature type="domain" description="Glycosyl transferase family 1" evidence="1">
    <location>
        <begin position="200"/>
        <end position="350"/>
    </location>
</feature>
<dbReference type="PANTHER" id="PTHR12526:SF627">
    <property type="entry name" value="D-RHAMNOSYLTRANSFERASE WBPZ"/>
    <property type="match status" value="1"/>
</dbReference>
<name>A0A5R9KFF6_9BACT</name>
<dbReference type="InterPro" id="IPR001296">
    <property type="entry name" value="Glyco_trans_1"/>
</dbReference>
<dbReference type="Pfam" id="PF00534">
    <property type="entry name" value="Glycos_transf_1"/>
    <property type="match status" value="1"/>
</dbReference>
<dbReference type="Gene3D" id="3.40.50.2000">
    <property type="entry name" value="Glycogen Phosphorylase B"/>
    <property type="match status" value="2"/>
</dbReference>
<dbReference type="CDD" id="cd03801">
    <property type="entry name" value="GT4_PimA-like"/>
    <property type="match status" value="1"/>
</dbReference>
<dbReference type="AlphaFoldDB" id="A0A5R9KFF6"/>
<evidence type="ECO:0000313" key="3">
    <source>
        <dbReference type="EMBL" id="TLU94796.1"/>
    </source>
</evidence>
<evidence type="ECO:0000259" key="1">
    <source>
        <dbReference type="Pfam" id="PF00534"/>
    </source>
</evidence>
<gene>
    <name evidence="3" type="ORF">FEM55_11285</name>
</gene>
<dbReference type="EMBL" id="VCEI01000021">
    <property type="protein sequence ID" value="TLU94796.1"/>
    <property type="molecule type" value="Genomic_DNA"/>
</dbReference>
<dbReference type="SUPFAM" id="SSF53756">
    <property type="entry name" value="UDP-Glycosyltransferase/glycogen phosphorylase"/>
    <property type="match status" value="1"/>
</dbReference>
<feature type="domain" description="Glycosyltransferase subfamily 4-like N-terminal" evidence="2">
    <location>
        <begin position="29"/>
        <end position="185"/>
    </location>
</feature>
<proteinExistence type="predicted"/>
<reference evidence="3 4" key="1">
    <citation type="submission" date="2019-05" db="EMBL/GenBank/DDBJ databases">
        <authorList>
            <person name="Qu J.-H."/>
        </authorList>
    </citation>
    <scope>NUCLEOTIDE SEQUENCE [LARGE SCALE GENOMIC DNA]</scope>
    <source>
        <strain evidence="3 4">Z12</strain>
    </source>
</reference>
<dbReference type="GO" id="GO:0016757">
    <property type="term" value="F:glycosyltransferase activity"/>
    <property type="evidence" value="ECO:0007669"/>
    <property type="project" value="InterPro"/>
</dbReference>
<organism evidence="3 4">
    <name type="scientific">Dyadobacter sediminis</name>
    <dbReference type="NCBI Taxonomy" id="1493691"/>
    <lineage>
        <taxon>Bacteria</taxon>
        <taxon>Pseudomonadati</taxon>
        <taxon>Bacteroidota</taxon>
        <taxon>Cytophagia</taxon>
        <taxon>Cytophagales</taxon>
        <taxon>Spirosomataceae</taxon>
        <taxon>Dyadobacter</taxon>
    </lineage>
</organism>
<keyword evidence="4" id="KW-1185">Reference proteome</keyword>
<keyword evidence="3" id="KW-0808">Transferase</keyword>
<dbReference type="PANTHER" id="PTHR12526">
    <property type="entry name" value="GLYCOSYLTRANSFERASE"/>
    <property type="match status" value="1"/>
</dbReference>
<sequence>MPWSVQSMLNVLRIIMKIKVLHILNNPSIGGIETFVYYLTKVQQNNPQLDISLLFSRPDGNLKEMFIATGVKCFFLNIKPFDLDINKYAAFKKISLDFDILHFHTFLPIRDLLASRSGSKRIFTQHSVDGIGRVTKKTDFLKRMMLRNFLNTKVDYVTYNSHYTKQFWKERGISNEHNQVVYNGVTFAADTAPKNSAEPILPVNKNHFVIGTSSRFIPWKRVDLLIRSFALFQAGKEDVTLLLVGDGTEMDNLKKLVKELHIENKVTFTGYTTNVTHYQSLMDVCVFPSTTEAFGLVAIECLYLGKPVLVFKDGGGITELIEKIEPENVVSDVNALAGAFDNYYQNRDLLSDEHKKKRRAFAEQFNMEITAEHFFNIYKEIL</sequence>
<dbReference type="OrthoDB" id="9801609at2"/>